<feature type="binding site" evidence="10">
    <location>
        <position position="172"/>
    </location>
    <ligand>
        <name>[2Fe-2S] cluster</name>
        <dbReference type="ChEBI" id="CHEBI:190135"/>
    </ligand>
</feature>
<dbReference type="PANTHER" id="PTHR10093">
    <property type="entry name" value="IRON-SULFUR CLUSTER ASSEMBLY ENZYME NIFU HOMOLOG"/>
    <property type="match status" value="1"/>
</dbReference>
<keyword evidence="15" id="KW-1185">Reference proteome</keyword>
<evidence type="ECO:0000256" key="9">
    <source>
        <dbReference type="PIRNR" id="PIRNR000375"/>
    </source>
</evidence>
<evidence type="ECO:0000256" key="7">
    <source>
        <dbReference type="ARBA" id="ARBA00023231"/>
    </source>
</evidence>
<evidence type="ECO:0000256" key="10">
    <source>
        <dbReference type="PIRSR" id="PIRSR000375-1"/>
    </source>
</evidence>
<comment type="similarity">
    <text evidence="1 9">Belongs to the NifU family.</text>
</comment>
<keyword evidence="7 9" id="KW-0535">Nitrogen fixation</keyword>
<dbReference type="STRING" id="83767.SAMN05660652_00160"/>
<dbReference type="InterPro" id="IPR034904">
    <property type="entry name" value="FSCA_dom_sf"/>
</dbReference>
<dbReference type="NCBIfam" id="TIGR02000">
    <property type="entry name" value="NifU_proper"/>
    <property type="match status" value="1"/>
</dbReference>
<accession>A0A1G7VF39</accession>
<dbReference type="InterPro" id="IPR016217">
    <property type="entry name" value="N_fixation_NifU"/>
</dbReference>
<evidence type="ECO:0000256" key="1">
    <source>
        <dbReference type="ARBA" id="ARBA00006420"/>
    </source>
</evidence>
<dbReference type="InterPro" id="IPR001075">
    <property type="entry name" value="NIF_FeS_clus_asmbl_NifU_C"/>
</dbReference>
<evidence type="ECO:0000259" key="13">
    <source>
        <dbReference type="Pfam" id="PF04324"/>
    </source>
</evidence>
<dbReference type="Pfam" id="PF01592">
    <property type="entry name" value="NifU_N"/>
    <property type="match status" value="1"/>
</dbReference>
<keyword evidence="3 10" id="KW-0001">2Fe-2S</keyword>
<dbReference type="InterPro" id="IPR002871">
    <property type="entry name" value="NIF_FeS_clus_asmbl_NifU_N"/>
</dbReference>
<comment type="cofactor">
    <cofactor evidence="10">
        <name>Fe cation</name>
        <dbReference type="ChEBI" id="CHEBI:24875"/>
    </cofactor>
    <text evidence="10">Binds 1 Fe cation per subunit.</text>
</comment>
<dbReference type="Proteomes" id="UP000198607">
    <property type="component" value="Unassembled WGS sequence"/>
</dbReference>
<dbReference type="PIRSF" id="PIRSF000375">
    <property type="entry name" value="NifU"/>
    <property type="match status" value="1"/>
</dbReference>
<evidence type="ECO:0000313" key="15">
    <source>
        <dbReference type="Proteomes" id="UP000198607"/>
    </source>
</evidence>
<dbReference type="SUPFAM" id="SSF82649">
    <property type="entry name" value="SufE/NifU"/>
    <property type="match status" value="1"/>
</dbReference>
<evidence type="ECO:0000256" key="2">
    <source>
        <dbReference type="ARBA" id="ARBA00015278"/>
    </source>
</evidence>
<feature type="domain" description="NIF system FeS cluster assembly NifU C-terminal" evidence="11">
    <location>
        <begin position="233"/>
        <end position="294"/>
    </location>
</feature>
<evidence type="ECO:0000256" key="5">
    <source>
        <dbReference type="ARBA" id="ARBA00023004"/>
    </source>
</evidence>
<dbReference type="SUPFAM" id="SSF117916">
    <property type="entry name" value="Fe-S cluster assembly (FSCA) domain-like"/>
    <property type="match status" value="1"/>
</dbReference>
<dbReference type="InterPro" id="IPR010238">
    <property type="entry name" value="NIF_FeS_clus_asmbl_NifU"/>
</dbReference>
<dbReference type="CDD" id="cd06664">
    <property type="entry name" value="IscU_like"/>
    <property type="match status" value="1"/>
</dbReference>
<name>A0A1G7VF39_9RHOO</name>
<comment type="cofactor">
    <cofactor evidence="10">
        <name>[2Fe-2S] cluster</name>
        <dbReference type="ChEBI" id="CHEBI:190135"/>
    </cofactor>
    <text evidence="10">Binds 1 [2Fe-2S] cluster per subunit.</text>
</comment>
<feature type="domain" description="NIF system FeS cluster assembly NifU N-terminal" evidence="12">
    <location>
        <begin position="4"/>
        <end position="124"/>
    </location>
</feature>
<comment type="function">
    <text evidence="9">May be involved in the formation or repair of [Fe-S] clusters present in iron-sulfur proteins.</text>
</comment>
<dbReference type="OrthoDB" id="9808097at2"/>
<dbReference type="Gene3D" id="3.30.300.130">
    <property type="entry name" value="Fe-S cluster assembly (FSCA)"/>
    <property type="match status" value="1"/>
</dbReference>
<dbReference type="Gene3D" id="3.90.1010.10">
    <property type="match status" value="1"/>
</dbReference>
<dbReference type="GO" id="GO:0005506">
    <property type="term" value="F:iron ion binding"/>
    <property type="evidence" value="ECO:0007669"/>
    <property type="project" value="InterPro"/>
</dbReference>
<reference evidence="14 15" key="1">
    <citation type="submission" date="2016-10" db="EMBL/GenBank/DDBJ databases">
        <authorList>
            <person name="de Groot N.N."/>
        </authorList>
    </citation>
    <scope>NUCLEOTIDE SEQUENCE [LARGE SCALE GENOMIC DNA]</scope>
    <source>
        <strain evidence="14 15">DSM 5885</strain>
    </source>
</reference>
<feature type="binding site" evidence="10">
    <location>
        <position position="62"/>
    </location>
    <ligand>
        <name>Fe cation</name>
        <dbReference type="ChEBI" id="CHEBI:24875"/>
    </ligand>
</feature>
<dbReference type="GO" id="GO:0051537">
    <property type="term" value="F:2 iron, 2 sulfur cluster binding"/>
    <property type="evidence" value="ECO:0007669"/>
    <property type="project" value="UniProtKB-KW"/>
</dbReference>
<feature type="domain" description="BFD-like [2Fe-2S]-binding" evidence="13">
    <location>
        <begin position="135"/>
        <end position="185"/>
    </location>
</feature>
<keyword evidence="4 10" id="KW-0479">Metal-binding</keyword>
<dbReference type="Gene3D" id="1.10.10.1100">
    <property type="entry name" value="BFD-like [2Fe-2S]-binding domain"/>
    <property type="match status" value="1"/>
</dbReference>
<keyword evidence="5 10" id="KW-0408">Iron</keyword>
<dbReference type="AlphaFoldDB" id="A0A1G7VF39"/>
<dbReference type="Pfam" id="PF04324">
    <property type="entry name" value="Fer2_BFD"/>
    <property type="match status" value="1"/>
</dbReference>
<dbReference type="CDD" id="cd19947">
    <property type="entry name" value="NifU_Fer2_BFD-like"/>
    <property type="match status" value="1"/>
</dbReference>
<feature type="binding site" evidence="10">
    <location>
        <position position="137"/>
    </location>
    <ligand>
        <name>[2Fe-2S] cluster</name>
        <dbReference type="ChEBI" id="CHEBI:190135"/>
    </ligand>
</feature>
<dbReference type="GO" id="GO:0016226">
    <property type="term" value="P:iron-sulfur cluster assembly"/>
    <property type="evidence" value="ECO:0007669"/>
    <property type="project" value="InterPro"/>
</dbReference>
<comment type="cofactor">
    <cofactor evidence="8">
        <name>[2Fe-2S] cluster</name>
        <dbReference type="ChEBI" id="CHEBI:190135"/>
    </cofactor>
</comment>
<feature type="binding site" evidence="10">
    <location>
        <position position="175"/>
    </location>
    <ligand>
        <name>[2Fe-2S] cluster</name>
        <dbReference type="ChEBI" id="CHEBI:190135"/>
    </ligand>
</feature>
<evidence type="ECO:0000256" key="4">
    <source>
        <dbReference type="ARBA" id="ARBA00022723"/>
    </source>
</evidence>
<feature type="binding site" evidence="10">
    <location>
        <position position="35"/>
    </location>
    <ligand>
        <name>Fe cation</name>
        <dbReference type="ChEBI" id="CHEBI:24875"/>
    </ligand>
</feature>
<protein>
    <recommendedName>
        <fullName evidence="2 9">Nitrogen fixation protein NifU</fullName>
    </recommendedName>
</protein>
<gene>
    <name evidence="14" type="ORF">SAMN05660652_00160</name>
</gene>
<evidence type="ECO:0000313" key="14">
    <source>
        <dbReference type="EMBL" id="SDG57550.1"/>
    </source>
</evidence>
<organism evidence="14 15">
    <name type="scientific">Propionivibrio dicarboxylicus</name>
    <dbReference type="NCBI Taxonomy" id="83767"/>
    <lineage>
        <taxon>Bacteria</taxon>
        <taxon>Pseudomonadati</taxon>
        <taxon>Pseudomonadota</taxon>
        <taxon>Betaproteobacteria</taxon>
        <taxon>Rhodocyclales</taxon>
        <taxon>Rhodocyclaceae</taxon>
        <taxon>Propionivibrio</taxon>
    </lineage>
</organism>
<dbReference type="EMBL" id="FNCY01000001">
    <property type="protein sequence ID" value="SDG57550.1"/>
    <property type="molecule type" value="Genomic_DNA"/>
</dbReference>
<dbReference type="InterPro" id="IPR041854">
    <property type="entry name" value="BFD-like_2Fe2S-bd_dom_sf"/>
</dbReference>
<feature type="binding site" evidence="10">
    <location>
        <position position="106"/>
    </location>
    <ligand>
        <name>Fe cation</name>
        <dbReference type="ChEBI" id="CHEBI:24875"/>
    </ligand>
</feature>
<dbReference type="InterPro" id="IPR007419">
    <property type="entry name" value="BFD-like_2Fe2S-bd_dom"/>
</dbReference>
<evidence type="ECO:0000256" key="6">
    <source>
        <dbReference type="ARBA" id="ARBA00023014"/>
    </source>
</evidence>
<proteinExistence type="inferred from homology"/>
<keyword evidence="6 10" id="KW-0411">Iron-sulfur</keyword>
<dbReference type="Pfam" id="PF01106">
    <property type="entry name" value="NifU"/>
    <property type="match status" value="1"/>
</dbReference>
<feature type="binding site" evidence="10">
    <location>
        <position position="139"/>
    </location>
    <ligand>
        <name>[2Fe-2S] cluster</name>
        <dbReference type="ChEBI" id="CHEBI:190135"/>
    </ligand>
</feature>
<evidence type="ECO:0000259" key="11">
    <source>
        <dbReference type="Pfam" id="PF01106"/>
    </source>
</evidence>
<evidence type="ECO:0000256" key="3">
    <source>
        <dbReference type="ARBA" id="ARBA00022714"/>
    </source>
</evidence>
<evidence type="ECO:0000259" key="12">
    <source>
        <dbReference type="Pfam" id="PF01592"/>
    </source>
</evidence>
<dbReference type="RefSeq" id="WP_091931962.1">
    <property type="nucleotide sequence ID" value="NZ_FNCY01000001.1"/>
</dbReference>
<evidence type="ECO:0000256" key="8">
    <source>
        <dbReference type="ARBA" id="ARBA00034078"/>
    </source>
</evidence>
<sequence>MWDYSEKVREHFFNPRNAGPMADANAVGDVGSIQCGDALRLMLKVDPQNERIVDAHFQTFGCGSAIASSSALTEIVKGMTLDEALQVSNQQIADYLDGLPPEKMHCSVMGREALQAAVANYRGEAWSDDHEEGAMVCKCFAVDSVLIEDVVRANTLTTVEQVTQYTKAGGGCCSCHEGIEEILARTSAEHCTAPMPPSLAELPSASTTDAVPEPVIEAESKPRLTNYQRMRKIEETIEAIRPMLQRDHGDIEVVEINGKNIYVNLKGACQGCMMEQATLSGIQAQLVEALGEFVQLLPAALLAQARR</sequence>